<reference evidence="1 2" key="1">
    <citation type="journal article" date="2016" name="Microbiol. Immunol.">
        <title>Complete genome sequence of Streptococcus troglodytae TKU31 isolated from the oral cavity of a chimpanzee (Pan troglodytes).</title>
        <authorList>
            <person name="Okamoto M."/>
            <person name="Naito M."/>
            <person name="Miyanohara M."/>
            <person name="Imai S."/>
            <person name="Nomura Y."/>
            <person name="Saito W."/>
            <person name="Momoi Y."/>
            <person name="Takada K."/>
            <person name="Miyabe-Nishiwaki T."/>
            <person name="Tomonaga M."/>
            <person name="Hanada N."/>
        </authorList>
    </citation>
    <scope>NUCLEOTIDE SEQUENCE [LARGE SCALE GENOMIC DNA]</scope>
    <source>
        <strain evidence="2">TKU 31</strain>
    </source>
</reference>
<dbReference type="Gene3D" id="3.40.50.1000">
    <property type="entry name" value="HAD superfamily/HAD-like"/>
    <property type="match status" value="1"/>
</dbReference>
<protein>
    <submittedName>
        <fullName evidence="1">Hydrolase</fullName>
    </submittedName>
</protein>
<keyword evidence="1" id="KW-0378">Hydrolase</keyword>
<dbReference type="Proteomes" id="UP000217758">
    <property type="component" value="Chromosome"/>
</dbReference>
<dbReference type="PANTHER" id="PTHR10000">
    <property type="entry name" value="PHOSPHOSERINE PHOSPHATASE"/>
    <property type="match status" value="1"/>
</dbReference>
<dbReference type="GO" id="GO:0000287">
    <property type="term" value="F:magnesium ion binding"/>
    <property type="evidence" value="ECO:0007669"/>
    <property type="project" value="TreeGrafter"/>
</dbReference>
<dbReference type="InterPro" id="IPR006379">
    <property type="entry name" value="HAD-SF_hydro_IIB"/>
</dbReference>
<dbReference type="GO" id="GO:0005829">
    <property type="term" value="C:cytosol"/>
    <property type="evidence" value="ECO:0007669"/>
    <property type="project" value="TreeGrafter"/>
</dbReference>
<evidence type="ECO:0000313" key="1">
    <source>
        <dbReference type="EMBL" id="BAQ24653.1"/>
    </source>
</evidence>
<dbReference type="NCBIfam" id="TIGR00099">
    <property type="entry name" value="Cof-subfamily"/>
    <property type="match status" value="1"/>
</dbReference>
<dbReference type="KEGG" id="strg:SRT_13920"/>
<accession>A0A1L7LKC0</accession>
<dbReference type="AlphaFoldDB" id="A0A1L7LKC0"/>
<evidence type="ECO:0000313" key="2">
    <source>
        <dbReference type="Proteomes" id="UP000217758"/>
    </source>
</evidence>
<dbReference type="Pfam" id="PF08282">
    <property type="entry name" value="Hydrolase_3"/>
    <property type="match status" value="1"/>
</dbReference>
<dbReference type="GO" id="GO:0016791">
    <property type="term" value="F:phosphatase activity"/>
    <property type="evidence" value="ECO:0007669"/>
    <property type="project" value="TreeGrafter"/>
</dbReference>
<dbReference type="Gene3D" id="3.30.1240.10">
    <property type="match status" value="1"/>
</dbReference>
<dbReference type="SFLD" id="SFLDG01140">
    <property type="entry name" value="C2.B:_Phosphomannomutase_and_P"/>
    <property type="match status" value="1"/>
</dbReference>
<name>A0A1L7LKC0_9STRE</name>
<dbReference type="NCBIfam" id="TIGR01484">
    <property type="entry name" value="HAD-SF-IIB"/>
    <property type="match status" value="1"/>
</dbReference>
<dbReference type="EMBL" id="AP014612">
    <property type="protein sequence ID" value="BAQ24653.1"/>
    <property type="molecule type" value="Genomic_DNA"/>
</dbReference>
<proteinExistence type="predicted"/>
<organism evidence="1 2">
    <name type="scientific">Streptococcus troglodytae</name>
    <dbReference type="NCBI Taxonomy" id="1111760"/>
    <lineage>
        <taxon>Bacteria</taxon>
        <taxon>Bacillati</taxon>
        <taxon>Bacillota</taxon>
        <taxon>Bacilli</taxon>
        <taxon>Lactobacillales</taxon>
        <taxon>Streptococcaceae</taxon>
        <taxon>Streptococcus</taxon>
    </lineage>
</organism>
<dbReference type="SFLD" id="SFLDS00003">
    <property type="entry name" value="Haloacid_Dehalogenase"/>
    <property type="match status" value="1"/>
</dbReference>
<keyword evidence="2" id="KW-1185">Reference proteome</keyword>
<dbReference type="InterPro" id="IPR036412">
    <property type="entry name" value="HAD-like_sf"/>
</dbReference>
<sequence>MVTKRNFMTEKIRLIATDMDGTFLDASGQFDHQRLDDLLKKFEAKNLIFTIASGRSLLTLEKLFKDFTDRIAIIAENGSLIQYKNQVLFEQLMTPSQYLDLTAKILENPYNQGVELLLSGKKAAYILAESPQSYIDFMKGYYENIQLVENFEQLDDDIFKITTQFPAEYVRKGAAWLNERLPHIQAVTTGFESIDIILRGANKGFGLSHLCQVLKLKSEHVLAFGDNLNDFEMMDFADVAIAPENARAEIKELADEVIPHHQEQSVITYMEGMIKE</sequence>
<dbReference type="InterPro" id="IPR023214">
    <property type="entry name" value="HAD_sf"/>
</dbReference>
<dbReference type="InterPro" id="IPR000150">
    <property type="entry name" value="Cof"/>
</dbReference>
<dbReference type="SUPFAM" id="SSF56784">
    <property type="entry name" value="HAD-like"/>
    <property type="match status" value="1"/>
</dbReference>
<gene>
    <name evidence="1" type="ORF">SRT_13920</name>
</gene>
<dbReference type="PANTHER" id="PTHR10000:SF53">
    <property type="entry name" value="5-AMINO-6-(5-PHOSPHO-D-RIBITYLAMINO)URACIL PHOSPHATASE YBJI-RELATED"/>
    <property type="match status" value="1"/>
</dbReference>